<dbReference type="CDD" id="cd00064">
    <property type="entry name" value="FU"/>
    <property type="match status" value="2"/>
</dbReference>
<dbReference type="PANTHER" id="PTHR15332:SF175">
    <property type="entry name" value="PROPROTEIN CONVERTASE SUBTILISIN_KEXIN TYPE 5-LIKE"/>
    <property type="match status" value="1"/>
</dbReference>
<dbReference type="OrthoDB" id="313494at2759"/>
<comment type="caution">
    <text evidence="1">The sequence shown here is derived from an EMBL/GenBank/DDBJ whole genome shotgun (WGS) entry which is preliminary data.</text>
</comment>
<dbReference type="InterPro" id="IPR006212">
    <property type="entry name" value="Furin_repeat"/>
</dbReference>
<accession>A0A8J8P8U4</accession>
<dbReference type="InterPro" id="IPR009030">
    <property type="entry name" value="Growth_fac_rcpt_cys_sf"/>
</dbReference>
<dbReference type="Proteomes" id="UP000785679">
    <property type="component" value="Unassembled WGS sequence"/>
</dbReference>
<dbReference type="EMBL" id="RRYP01000309">
    <property type="protein sequence ID" value="TNV87626.1"/>
    <property type="molecule type" value="Genomic_DNA"/>
</dbReference>
<name>A0A8J8P8U4_HALGN</name>
<gene>
    <name evidence="1" type="ORF">FGO68_gene3328</name>
</gene>
<proteinExistence type="predicted"/>
<protein>
    <submittedName>
        <fullName evidence="1">Uncharacterized protein</fullName>
    </submittedName>
</protein>
<dbReference type="Gene3D" id="2.10.220.10">
    <property type="entry name" value="Hormone Receptor, Insulin-like Growth Factor Receptor 1, Chain A, domain 2"/>
    <property type="match status" value="3"/>
</dbReference>
<dbReference type="SUPFAM" id="SSF57184">
    <property type="entry name" value="Growth factor receptor domain"/>
    <property type="match status" value="2"/>
</dbReference>
<organism evidence="1 2">
    <name type="scientific">Halteria grandinella</name>
    <dbReference type="NCBI Taxonomy" id="5974"/>
    <lineage>
        <taxon>Eukaryota</taxon>
        <taxon>Sar</taxon>
        <taxon>Alveolata</taxon>
        <taxon>Ciliophora</taxon>
        <taxon>Intramacronucleata</taxon>
        <taxon>Spirotrichea</taxon>
        <taxon>Stichotrichia</taxon>
        <taxon>Sporadotrichida</taxon>
        <taxon>Halteriidae</taxon>
        <taxon>Halteria</taxon>
    </lineage>
</organism>
<dbReference type="AlphaFoldDB" id="A0A8J8P8U4"/>
<evidence type="ECO:0000313" key="1">
    <source>
        <dbReference type="EMBL" id="TNV87626.1"/>
    </source>
</evidence>
<reference evidence="1" key="1">
    <citation type="submission" date="2019-06" db="EMBL/GenBank/DDBJ databases">
        <authorList>
            <person name="Zheng W."/>
        </authorList>
    </citation>
    <scope>NUCLEOTIDE SEQUENCE</scope>
    <source>
        <strain evidence="1">QDHG01</strain>
    </source>
</reference>
<dbReference type="SMART" id="SM00261">
    <property type="entry name" value="FU"/>
    <property type="match status" value="5"/>
</dbReference>
<evidence type="ECO:0000313" key="2">
    <source>
        <dbReference type="Proteomes" id="UP000785679"/>
    </source>
</evidence>
<keyword evidence="2" id="KW-1185">Reference proteome</keyword>
<dbReference type="PANTHER" id="PTHR15332">
    <property type="entry name" value="PROPROTEIN CONVERTASE SUBTILISIN_KEXIN TYPE 5-LIKE"/>
    <property type="match status" value="1"/>
</dbReference>
<sequence>MTFEAPKFSYIQITPDNAVNGQNASYNVTFTPTVNLYQNDSIIFEFPPAFGVFSNVQCTLPKFSPFLKAVACRKPSNSTKIQANLILTDGIYQQPTYTIIINKIRNPPSTQPTKILSVRIKQEGTDGDINSYAGEDIIITNTQAATINGTLTIGNQNLAAVTDYTIAYVTANFMPKTASFLVKFPLEMKIQENVTCSITIPSSSAKTPSQTLPLPCIADVDTVVIRGGLLPTSILAGTKISLKISSIKNPDTIGIVSTLTLISFTDETLQYSIDQITKGLIAENACDYPCATCSAKSRTTCLSCITNKDNIAERYLSSGRCVSSCPDGYFNSNFTCTKCAADCKTCTNGATCTSCDTSVKSKIRYMNSASRCIAACPAGQFGNVDFYCDTCDSNCAACASSATNCVACPAANPLLSRSKTCVTQCSAGEVAIKSVCTACKAPCSECMVRVDQCKSCANSMYLVGTKCYSSCPSGFKADNSTTSTVKQCLGCDPNCSKCSLATANTVSTCTVCKKPMVLLGSTCISACPEKYKSDGVKCVAI</sequence>